<feature type="active site" description="Proton donor" evidence="4">
    <location>
        <position position="204"/>
    </location>
</feature>
<proteinExistence type="inferred from homology"/>
<comment type="similarity">
    <text evidence="1 4">Belongs to the glycosyl hydrolase 26 family.</text>
</comment>
<protein>
    <recommendedName>
        <fullName evidence="5">GH26 domain-containing protein</fullName>
    </recommendedName>
</protein>
<dbReference type="PANTHER" id="PTHR40079:SF4">
    <property type="entry name" value="GH26 DOMAIN-CONTAINING PROTEIN-RELATED"/>
    <property type="match status" value="1"/>
</dbReference>
<dbReference type="InterPro" id="IPR000805">
    <property type="entry name" value="Glyco_hydro_26"/>
</dbReference>
<evidence type="ECO:0000256" key="2">
    <source>
        <dbReference type="ARBA" id="ARBA00022801"/>
    </source>
</evidence>
<dbReference type="PROSITE" id="PS51764">
    <property type="entry name" value="GH26"/>
    <property type="match status" value="1"/>
</dbReference>
<feature type="domain" description="GH26" evidence="5">
    <location>
        <begin position="55"/>
        <end position="435"/>
    </location>
</feature>
<dbReference type="Proteomes" id="UP001527925">
    <property type="component" value="Unassembled WGS sequence"/>
</dbReference>
<keyword evidence="2 4" id="KW-0378">Hydrolase</keyword>
<sequence length="469" mass="51846">MANRALCGCLFWTKALIALLIALGGLGYQAYLIYKLYSPSATLPSIDIPNPGSSSSTACYYDKSLGKARLEPPAGTFIMGFSLDWSVDLPTRLGDRINKRPALFNKRKCGNCGTTKSAGKWRRDREIPDSYLSFAKINATAYEKDIISWQAQEAGKVGAMLEITLQPMVPMDQIPTDLLWDFSVFMRTVNSKSGVPVLLRFGHEMNGNWMPYGMRPLAYKQAFATLSSYIHMNTNMTAMLWSPNVGNTYPFGATAGTGPVPAAGTDEFKALDTNGDNLFTEADDPYLPYFPGAEWVDWVGISVYNYEYDANHQVGTVPLTVFTSTTNQMSITGADDTHNFYQRFVASTNKPFIFSETGSAYQTGGNKIVPTDNQLTVELASKRSWWNAILQGAIGGGAQFTQMRAAVWFEEQKTETDSALNNQEVWRDYRITYNATVRDAFLADLASFNSKINWAGNLKVACNGAITIQ</sequence>
<comment type="caution">
    <text evidence="6">The sequence shown here is derived from an EMBL/GenBank/DDBJ whole genome shotgun (WGS) entry which is preliminary data.</text>
</comment>
<name>A0ABR4N8D7_9FUNG</name>
<dbReference type="InterPro" id="IPR022790">
    <property type="entry name" value="GH26_dom"/>
</dbReference>
<evidence type="ECO:0000256" key="3">
    <source>
        <dbReference type="ARBA" id="ARBA00023295"/>
    </source>
</evidence>
<reference evidence="6 7" key="1">
    <citation type="submission" date="2023-09" db="EMBL/GenBank/DDBJ databases">
        <title>Pangenome analysis of Batrachochytrium dendrobatidis and related Chytrids.</title>
        <authorList>
            <person name="Yacoub M.N."/>
            <person name="Stajich J.E."/>
            <person name="James T.Y."/>
        </authorList>
    </citation>
    <scope>NUCLEOTIDE SEQUENCE [LARGE SCALE GENOMIC DNA]</scope>
    <source>
        <strain evidence="6 7">JEL0888</strain>
    </source>
</reference>
<evidence type="ECO:0000259" key="5">
    <source>
        <dbReference type="PROSITE" id="PS51764"/>
    </source>
</evidence>
<dbReference type="SUPFAM" id="SSF51445">
    <property type="entry name" value="(Trans)glycosidases"/>
    <property type="match status" value="1"/>
</dbReference>
<accession>A0ABR4N8D7</accession>
<organism evidence="6 7">
    <name type="scientific">Polyrhizophydium stewartii</name>
    <dbReference type="NCBI Taxonomy" id="2732419"/>
    <lineage>
        <taxon>Eukaryota</taxon>
        <taxon>Fungi</taxon>
        <taxon>Fungi incertae sedis</taxon>
        <taxon>Chytridiomycota</taxon>
        <taxon>Chytridiomycota incertae sedis</taxon>
        <taxon>Chytridiomycetes</taxon>
        <taxon>Rhizophydiales</taxon>
        <taxon>Rhizophydiales incertae sedis</taxon>
        <taxon>Polyrhizophydium</taxon>
    </lineage>
</organism>
<gene>
    <name evidence="6" type="ORF">HK105_204717</name>
</gene>
<evidence type="ECO:0000256" key="1">
    <source>
        <dbReference type="ARBA" id="ARBA00007754"/>
    </source>
</evidence>
<dbReference type="Pfam" id="PF02156">
    <property type="entry name" value="Glyco_hydro_26"/>
    <property type="match status" value="1"/>
</dbReference>
<dbReference type="InterPro" id="IPR017853">
    <property type="entry name" value="GH"/>
</dbReference>
<evidence type="ECO:0000256" key="4">
    <source>
        <dbReference type="PROSITE-ProRule" id="PRU01100"/>
    </source>
</evidence>
<dbReference type="Gene3D" id="3.20.20.80">
    <property type="entry name" value="Glycosidases"/>
    <property type="match status" value="1"/>
</dbReference>
<keyword evidence="3 4" id="KW-0326">Glycosidase</keyword>
<feature type="active site" description="Nucleophile" evidence="4">
    <location>
        <position position="356"/>
    </location>
</feature>
<dbReference type="EMBL" id="JADGIZ020000021">
    <property type="protein sequence ID" value="KAL2915770.1"/>
    <property type="molecule type" value="Genomic_DNA"/>
</dbReference>
<keyword evidence="7" id="KW-1185">Reference proteome</keyword>
<evidence type="ECO:0000313" key="7">
    <source>
        <dbReference type="Proteomes" id="UP001527925"/>
    </source>
</evidence>
<evidence type="ECO:0000313" key="6">
    <source>
        <dbReference type="EMBL" id="KAL2915770.1"/>
    </source>
</evidence>
<dbReference type="PANTHER" id="PTHR40079">
    <property type="entry name" value="MANNAN ENDO-1,4-BETA-MANNOSIDASE E-RELATED"/>
    <property type="match status" value="1"/>
</dbReference>